<dbReference type="GO" id="GO:0006886">
    <property type="term" value="P:intracellular protein transport"/>
    <property type="evidence" value="ECO:0007669"/>
    <property type="project" value="InterPro"/>
</dbReference>
<keyword evidence="6" id="KW-0168">Coated pit</keyword>
<gene>
    <name evidence="9" type="ORF">M6B38_336845</name>
</gene>
<dbReference type="GO" id="GO:0030132">
    <property type="term" value="C:clathrin coat of coated pit"/>
    <property type="evidence" value="ECO:0007669"/>
    <property type="project" value="InterPro"/>
</dbReference>
<organism evidence="9 10">
    <name type="scientific">Iris pallida</name>
    <name type="common">Sweet iris</name>
    <dbReference type="NCBI Taxonomy" id="29817"/>
    <lineage>
        <taxon>Eukaryota</taxon>
        <taxon>Viridiplantae</taxon>
        <taxon>Streptophyta</taxon>
        <taxon>Embryophyta</taxon>
        <taxon>Tracheophyta</taxon>
        <taxon>Spermatophyta</taxon>
        <taxon>Magnoliopsida</taxon>
        <taxon>Liliopsida</taxon>
        <taxon>Asparagales</taxon>
        <taxon>Iridaceae</taxon>
        <taxon>Iridoideae</taxon>
        <taxon>Irideae</taxon>
        <taxon>Iris</taxon>
    </lineage>
</organism>
<evidence type="ECO:0000256" key="7">
    <source>
        <dbReference type="ARBA" id="ARBA00023329"/>
    </source>
</evidence>
<dbReference type="PANTHER" id="PTHR10639">
    <property type="entry name" value="CLATHRIN LIGHT CHAIN"/>
    <property type="match status" value="1"/>
</dbReference>
<evidence type="ECO:0000256" key="5">
    <source>
        <dbReference type="ARBA" id="ARBA00023136"/>
    </source>
</evidence>
<dbReference type="AlphaFoldDB" id="A0AAX6H045"/>
<dbReference type="PANTHER" id="PTHR10639:SF7">
    <property type="entry name" value="CLATHRIN LIGHT CHAIN"/>
    <property type="match status" value="1"/>
</dbReference>
<dbReference type="Proteomes" id="UP001140949">
    <property type="component" value="Unassembled WGS sequence"/>
</dbReference>
<dbReference type="GO" id="GO:0030130">
    <property type="term" value="C:clathrin coat of trans-Golgi network vesicle"/>
    <property type="evidence" value="ECO:0007669"/>
    <property type="project" value="InterPro"/>
</dbReference>
<evidence type="ECO:0000256" key="1">
    <source>
        <dbReference type="ARBA" id="ARBA00003913"/>
    </source>
</evidence>
<comment type="subcellular location">
    <subcellularLocation>
        <location evidence="2">Cytoplasmic vesicle membrane</location>
        <topology evidence="2">Peripheral membrane protein</topology>
        <orientation evidence="2">Cytoplasmic side</orientation>
    </subcellularLocation>
    <subcellularLocation>
        <location evidence="3">Membrane</location>
        <location evidence="3">Coated pit</location>
        <topology evidence="3">Peripheral membrane protein</topology>
        <orientation evidence="3">Cytoplasmic side</orientation>
    </subcellularLocation>
</comment>
<name>A0AAX6H045_IRIPA</name>
<dbReference type="GO" id="GO:0072583">
    <property type="term" value="P:clathrin-dependent endocytosis"/>
    <property type="evidence" value="ECO:0007669"/>
    <property type="project" value="TreeGrafter"/>
</dbReference>
<keyword evidence="10" id="KW-1185">Reference proteome</keyword>
<dbReference type="GO" id="GO:0005198">
    <property type="term" value="F:structural molecule activity"/>
    <property type="evidence" value="ECO:0007669"/>
    <property type="project" value="InterPro"/>
</dbReference>
<evidence type="ECO:0000256" key="2">
    <source>
        <dbReference type="ARBA" id="ARBA00004180"/>
    </source>
</evidence>
<evidence type="ECO:0000313" key="9">
    <source>
        <dbReference type="EMBL" id="KAJ6833917.1"/>
    </source>
</evidence>
<feature type="compositionally biased region" description="Basic and acidic residues" evidence="8">
    <location>
        <begin position="117"/>
        <end position="134"/>
    </location>
</feature>
<keyword evidence="7" id="KW-0968">Cytoplasmic vesicle</keyword>
<comment type="similarity">
    <text evidence="4">Belongs to the clathrin light chain family.</text>
</comment>
<dbReference type="InterPro" id="IPR000996">
    <property type="entry name" value="Clathrin_L-chain"/>
</dbReference>
<dbReference type="EMBL" id="JANAVB010014796">
    <property type="protein sequence ID" value="KAJ6833917.1"/>
    <property type="molecule type" value="Genomic_DNA"/>
</dbReference>
<feature type="compositionally biased region" description="Basic and acidic residues" evidence="8">
    <location>
        <begin position="94"/>
        <end position="103"/>
    </location>
</feature>
<evidence type="ECO:0000256" key="8">
    <source>
        <dbReference type="SAM" id="MobiDB-lite"/>
    </source>
</evidence>
<accession>A0AAX6H045</accession>
<comment type="function">
    <text evidence="1">Clathrin is the major protein of the polyhedral coat of coated pits and vesicles.</text>
</comment>
<comment type="caution">
    <text evidence="9">The sequence shown here is derived from an EMBL/GenBank/DDBJ whole genome shotgun (WGS) entry which is preliminary data.</text>
</comment>
<reference evidence="9" key="1">
    <citation type="journal article" date="2023" name="GigaByte">
        <title>Genome assembly of the bearded iris, Iris pallida Lam.</title>
        <authorList>
            <person name="Bruccoleri R.E."/>
            <person name="Oakeley E.J."/>
            <person name="Faust A.M.E."/>
            <person name="Altorfer M."/>
            <person name="Dessus-Babus S."/>
            <person name="Burckhardt D."/>
            <person name="Oertli M."/>
            <person name="Naumann U."/>
            <person name="Petersen F."/>
            <person name="Wong J."/>
        </authorList>
    </citation>
    <scope>NUCLEOTIDE SEQUENCE</scope>
    <source>
        <strain evidence="9">GSM-AAB239-AS_SAM_17_03QT</strain>
    </source>
</reference>
<sequence length="134" mass="15504">MAPEEGFVLREWRRLVRDPYSFTKDASFLVIVGGGTPKCLLLEEKERKEKELRNEIILEAEEYKRAFYEKRKLTCESTRSITEKGEASPCRPGEIPRRSDKTVLEGYSELVPNEVPTLEKKRGKKDQDKKPNAS</sequence>
<evidence type="ECO:0000256" key="3">
    <source>
        <dbReference type="ARBA" id="ARBA00004277"/>
    </source>
</evidence>
<reference evidence="9" key="2">
    <citation type="submission" date="2023-04" db="EMBL/GenBank/DDBJ databases">
        <authorList>
            <person name="Bruccoleri R.E."/>
            <person name="Oakeley E.J."/>
            <person name="Faust A.-M."/>
            <person name="Dessus-Babus S."/>
            <person name="Altorfer M."/>
            <person name="Burckhardt D."/>
            <person name="Oertli M."/>
            <person name="Naumann U."/>
            <person name="Petersen F."/>
            <person name="Wong J."/>
        </authorList>
    </citation>
    <scope>NUCLEOTIDE SEQUENCE</scope>
    <source>
        <strain evidence="9">GSM-AAB239-AS_SAM_17_03QT</strain>
        <tissue evidence="9">Leaf</tissue>
    </source>
</reference>
<protein>
    <submittedName>
        <fullName evidence="9">Clathrin light chain 2-like</fullName>
    </submittedName>
</protein>
<keyword evidence="5" id="KW-0472">Membrane</keyword>
<evidence type="ECO:0000256" key="6">
    <source>
        <dbReference type="ARBA" id="ARBA00023176"/>
    </source>
</evidence>
<feature type="region of interest" description="Disordered" evidence="8">
    <location>
        <begin position="79"/>
        <end position="134"/>
    </location>
</feature>
<evidence type="ECO:0000313" key="10">
    <source>
        <dbReference type="Proteomes" id="UP001140949"/>
    </source>
</evidence>
<dbReference type="GO" id="GO:0032050">
    <property type="term" value="F:clathrin heavy chain binding"/>
    <property type="evidence" value="ECO:0007669"/>
    <property type="project" value="TreeGrafter"/>
</dbReference>
<proteinExistence type="inferred from homology"/>
<evidence type="ECO:0000256" key="4">
    <source>
        <dbReference type="ARBA" id="ARBA00005263"/>
    </source>
</evidence>